<dbReference type="Gene3D" id="3.40.640.10">
    <property type="entry name" value="Type I PLP-dependent aspartate aminotransferase-like (Major domain)"/>
    <property type="match status" value="1"/>
</dbReference>
<dbReference type="GO" id="GO:0005737">
    <property type="term" value="C:cytoplasm"/>
    <property type="evidence" value="ECO:0000318"/>
    <property type="project" value="GO_Central"/>
</dbReference>
<evidence type="ECO:0000313" key="6">
    <source>
        <dbReference type="Proteomes" id="UP000813463"/>
    </source>
</evidence>
<keyword evidence="3" id="KW-0808">Transferase</keyword>
<feature type="region of interest" description="Disordered" evidence="5">
    <location>
        <begin position="32"/>
        <end position="51"/>
    </location>
</feature>
<keyword evidence="4" id="KW-0663">Pyridoxal phosphate</keyword>
<dbReference type="OrthoDB" id="2414662at2759"/>
<dbReference type="SUPFAM" id="SSF53383">
    <property type="entry name" value="PLP-dependent transferases"/>
    <property type="match status" value="1"/>
</dbReference>
<dbReference type="KEGG" id="soe:110800685"/>
<dbReference type="PANTHER" id="PTHR43807">
    <property type="entry name" value="FI04487P"/>
    <property type="match status" value="1"/>
</dbReference>
<gene>
    <name evidence="7" type="primary">LOC110800685</name>
</gene>
<dbReference type="GeneID" id="110800685"/>
<dbReference type="AlphaFoldDB" id="A0A9R0K7T4"/>
<organism evidence="6 7">
    <name type="scientific">Spinacia oleracea</name>
    <name type="common">Spinach</name>
    <dbReference type="NCBI Taxonomy" id="3562"/>
    <lineage>
        <taxon>Eukaryota</taxon>
        <taxon>Viridiplantae</taxon>
        <taxon>Streptophyta</taxon>
        <taxon>Embryophyta</taxon>
        <taxon>Tracheophyta</taxon>
        <taxon>Spermatophyta</taxon>
        <taxon>Magnoliopsida</taxon>
        <taxon>eudicotyledons</taxon>
        <taxon>Gunneridae</taxon>
        <taxon>Pentapetalae</taxon>
        <taxon>Caryophyllales</taxon>
        <taxon>Chenopodiaceae</taxon>
        <taxon>Chenopodioideae</taxon>
        <taxon>Anserineae</taxon>
        <taxon>Spinacia</taxon>
    </lineage>
</organism>
<keyword evidence="6" id="KW-1185">Reference proteome</keyword>
<comment type="cofactor">
    <cofactor evidence="1">
        <name>pyridoxal 5'-phosphate</name>
        <dbReference type="ChEBI" id="CHEBI:597326"/>
    </cofactor>
</comment>
<dbReference type="PANTHER" id="PTHR43807:SF12">
    <property type="entry name" value="AMINOTRANSFERASE, CLASSES I AND II FAMILY PROTEIN, EXPRESSED"/>
    <property type="match status" value="1"/>
</dbReference>
<sequence>MIMVRIFIFRRSSNPNFISQFRVPSSYMSADQTAISSRPGGGGSNRGPRFLGPRFDSSSSSTYAAAASDNLRPHGAASVKVYEYITYDNERHIALASLPGMQERTIITSSLSKTYYVTGHKRVVTLREVVECPCMHCWCYKKYPRKAYYKSLREDYELRRDFITEMLSGIGFQVEFKPQGSFFIFAELLDCCEQICICIFSLILPSSVFFKVPKRRFYGRHTWTN</sequence>
<evidence type="ECO:0000256" key="2">
    <source>
        <dbReference type="ARBA" id="ARBA00022576"/>
    </source>
</evidence>
<protein>
    <submittedName>
        <fullName evidence="7">Uncharacterized protein</fullName>
    </submittedName>
</protein>
<dbReference type="InterPro" id="IPR051326">
    <property type="entry name" value="Kynurenine-oxoglutarate_AT"/>
</dbReference>
<dbReference type="Gene3D" id="3.90.1150.10">
    <property type="entry name" value="Aspartate Aminotransferase, domain 1"/>
    <property type="match status" value="1"/>
</dbReference>
<dbReference type="InterPro" id="IPR015424">
    <property type="entry name" value="PyrdxlP-dep_Trfase"/>
</dbReference>
<dbReference type="InterPro" id="IPR015421">
    <property type="entry name" value="PyrdxlP-dep_Trfase_major"/>
</dbReference>
<dbReference type="RefSeq" id="XP_021861684.1">
    <property type="nucleotide sequence ID" value="XM_022005992.2"/>
</dbReference>
<proteinExistence type="predicted"/>
<evidence type="ECO:0000256" key="3">
    <source>
        <dbReference type="ARBA" id="ARBA00022679"/>
    </source>
</evidence>
<keyword evidence="2" id="KW-0032">Aminotransferase</keyword>
<evidence type="ECO:0000256" key="4">
    <source>
        <dbReference type="ARBA" id="ARBA00022898"/>
    </source>
</evidence>
<evidence type="ECO:0000313" key="7">
    <source>
        <dbReference type="RefSeq" id="XP_021861684.1"/>
    </source>
</evidence>
<evidence type="ECO:0000256" key="5">
    <source>
        <dbReference type="SAM" id="MobiDB-lite"/>
    </source>
</evidence>
<name>A0A9R0K7T4_SPIOL</name>
<reference evidence="6" key="1">
    <citation type="journal article" date="2021" name="Nat. Commun.">
        <title>Genomic analyses provide insights into spinach domestication and the genetic basis of agronomic traits.</title>
        <authorList>
            <person name="Cai X."/>
            <person name="Sun X."/>
            <person name="Xu C."/>
            <person name="Sun H."/>
            <person name="Wang X."/>
            <person name="Ge C."/>
            <person name="Zhang Z."/>
            <person name="Wang Q."/>
            <person name="Fei Z."/>
            <person name="Jiao C."/>
            <person name="Wang Q."/>
        </authorList>
    </citation>
    <scope>NUCLEOTIDE SEQUENCE [LARGE SCALE GENOMIC DNA]</scope>
    <source>
        <strain evidence="6">cv. Varoflay</strain>
    </source>
</reference>
<evidence type="ECO:0000256" key="1">
    <source>
        <dbReference type="ARBA" id="ARBA00001933"/>
    </source>
</evidence>
<reference evidence="7" key="2">
    <citation type="submission" date="2025-08" db="UniProtKB">
        <authorList>
            <consortium name="RefSeq"/>
        </authorList>
    </citation>
    <scope>IDENTIFICATION</scope>
    <source>
        <tissue evidence="7">Leaf</tissue>
    </source>
</reference>
<dbReference type="GO" id="GO:0016212">
    <property type="term" value="F:kynurenine-oxoglutarate transaminase activity"/>
    <property type="evidence" value="ECO:0000318"/>
    <property type="project" value="GO_Central"/>
</dbReference>
<accession>A0A9R0K7T4</accession>
<dbReference type="InterPro" id="IPR015422">
    <property type="entry name" value="PyrdxlP-dep_Trfase_small"/>
</dbReference>
<dbReference type="Proteomes" id="UP000813463">
    <property type="component" value="Chromosome 6"/>
</dbReference>